<dbReference type="GO" id="GO:0005737">
    <property type="term" value="C:cytoplasm"/>
    <property type="evidence" value="ECO:0007669"/>
    <property type="project" value="TreeGrafter"/>
</dbReference>
<feature type="compositionally biased region" description="Basic and acidic residues" evidence="2">
    <location>
        <begin position="99"/>
        <end position="121"/>
    </location>
</feature>
<dbReference type="OMA" id="DWGGRGM"/>
<dbReference type="OrthoDB" id="72325at2759"/>
<sequence>MNLEEFNQLVKKREEIECEIKANMDFLESPENKNVGMYEKLIDREGFPRNDIDIYAIRVARNKIICLKNDYLDINKRIEEYLHQVHSSHPVISVKRNKDKNSEGDDDDDKRNGTCHERQTDDNDVSSPGYQERIDEAKRNTFAMIDEMIENSPSHKAGLRVNDYIIQFGDIEKKENDNLDIFKRISDYMSNNPNKIEVKILREEKILFYFIYPSRTDKGLYIGCHLTPTPAGA</sequence>
<evidence type="ECO:0000313" key="5">
    <source>
        <dbReference type="Proteomes" id="UP000195521"/>
    </source>
</evidence>
<keyword evidence="1" id="KW-0143">Chaperone</keyword>
<evidence type="ECO:0000256" key="2">
    <source>
        <dbReference type="SAM" id="MobiDB-lite"/>
    </source>
</evidence>
<organism evidence="4 5">
    <name type="scientific">Plasmodium gonderi</name>
    <dbReference type="NCBI Taxonomy" id="77519"/>
    <lineage>
        <taxon>Eukaryota</taxon>
        <taxon>Sar</taxon>
        <taxon>Alveolata</taxon>
        <taxon>Apicomplexa</taxon>
        <taxon>Aconoidasida</taxon>
        <taxon>Haemosporida</taxon>
        <taxon>Plasmodiidae</taxon>
        <taxon>Plasmodium</taxon>
        <taxon>Plasmodium (Plasmodium)</taxon>
    </lineage>
</organism>
<proteinExistence type="predicted"/>
<feature type="region of interest" description="Disordered" evidence="2">
    <location>
        <begin position="92"/>
        <end position="131"/>
    </location>
</feature>
<keyword evidence="5" id="KW-1185">Reference proteome</keyword>
<dbReference type="Gene3D" id="6.10.140.1710">
    <property type="match status" value="1"/>
</dbReference>
<dbReference type="InterPro" id="IPR036034">
    <property type="entry name" value="PDZ_sf"/>
</dbReference>
<feature type="domain" description="Nas2 N-terminal" evidence="3">
    <location>
        <begin position="7"/>
        <end position="87"/>
    </location>
</feature>
<evidence type="ECO:0000313" key="4">
    <source>
        <dbReference type="EMBL" id="GAW80645.1"/>
    </source>
</evidence>
<dbReference type="SUPFAM" id="SSF50156">
    <property type="entry name" value="PDZ domain-like"/>
    <property type="match status" value="1"/>
</dbReference>
<dbReference type="Proteomes" id="UP000195521">
    <property type="component" value="Unassembled WGS sequence"/>
</dbReference>
<dbReference type="Pfam" id="PF18265">
    <property type="entry name" value="Nas2_N"/>
    <property type="match status" value="1"/>
</dbReference>
<dbReference type="GO" id="GO:0005634">
    <property type="term" value="C:nucleus"/>
    <property type="evidence" value="ECO:0007669"/>
    <property type="project" value="TreeGrafter"/>
</dbReference>
<dbReference type="EMBL" id="BDQF01000009">
    <property type="protein sequence ID" value="GAW80645.1"/>
    <property type="molecule type" value="Genomic_DNA"/>
</dbReference>
<comment type="caution">
    <text evidence="4">The sequence shown here is derived from an EMBL/GenBank/DDBJ whole genome shotgun (WGS) entry which is preliminary data.</text>
</comment>
<reference evidence="5" key="1">
    <citation type="submission" date="2017-04" db="EMBL/GenBank/DDBJ databases">
        <title>Plasmodium gonderi genome.</title>
        <authorList>
            <person name="Arisue N."/>
            <person name="Honma H."/>
            <person name="Kawai S."/>
            <person name="Tougan T."/>
            <person name="Tanabe K."/>
            <person name="Horii T."/>
        </authorList>
    </citation>
    <scope>NUCLEOTIDE SEQUENCE [LARGE SCALE GENOMIC DNA]</scope>
    <source>
        <strain evidence="5">ATCC 30045</strain>
    </source>
</reference>
<gene>
    <name evidence="4" type="ORF">PGO_082110</name>
</gene>
<dbReference type="InterPro" id="IPR035269">
    <property type="entry name" value="PSMD9"/>
</dbReference>
<dbReference type="GO" id="GO:0070682">
    <property type="term" value="P:proteasome regulatory particle assembly"/>
    <property type="evidence" value="ECO:0007669"/>
    <property type="project" value="InterPro"/>
</dbReference>
<dbReference type="PANTHER" id="PTHR12651:SF1">
    <property type="entry name" value="26S PROTEASOME NON-ATPASE REGULATORY SUBUNIT 9"/>
    <property type="match status" value="1"/>
</dbReference>
<dbReference type="InterPro" id="IPR040815">
    <property type="entry name" value="Nas2_N"/>
</dbReference>
<dbReference type="PANTHER" id="PTHR12651">
    <property type="entry name" value="26S PROTEASOME NON-ATPASE REGULATORY SUBUNIT 9"/>
    <property type="match status" value="1"/>
</dbReference>
<dbReference type="RefSeq" id="XP_028543234.1">
    <property type="nucleotide sequence ID" value="XM_028687433.1"/>
</dbReference>
<accession>A0A1Y1JH31</accession>
<evidence type="ECO:0000259" key="3">
    <source>
        <dbReference type="Pfam" id="PF18265"/>
    </source>
</evidence>
<dbReference type="AlphaFoldDB" id="A0A1Y1JH31"/>
<dbReference type="Gene3D" id="2.30.42.10">
    <property type="match status" value="1"/>
</dbReference>
<dbReference type="GeneID" id="39747360"/>
<protein>
    <submittedName>
        <fullName evidence="4">26S proteasome regulatory subunit p27</fullName>
    </submittedName>
</protein>
<dbReference type="GO" id="GO:0000502">
    <property type="term" value="C:proteasome complex"/>
    <property type="evidence" value="ECO:0007669"/>
    <property type="project" value="UniProtKB-KW"/>
</dbReference>
<evidence type="ECO:0000256" key="1">
    <source>
        <dbReference type="ARBA" id="ARBA00023186"/>
    </source>
</evidence>
<keyword evidence="4" id="KW-0647">Proteasome</keyword>
<name>A0A1Y1JH31_PLAGO</name>